<feature type="domain" description="Carbohydrate kinase FGGY C-terminal" evidence="3">
    <location>
        <begin position="7"/>
        <end position="172"/>
    </location>
</feature>
<name>A0A0F9CC77_9ZZZZ</name>
<dbReference type="Gene3D" id="3.30.420.40">
    <property type="match status" value="1"/>
</dbReference>
<accession>A0A0F9CC77</accession>
<feature type="non-terminal residue" evidence="4">
    <location>
        <position position="1"/>
    </location>
</feature>
<gene>
    <name evidence="4" type="ORF">LCGC14_2628090</name>
</gene>
<dbReference type="PANTHER" id="PTHR43095">
    <property type="entry name" value="SUGAR KINASE"/>
    <property type="match status" value="1"/>
</dbReference>
<dbReference type="PROSITE" id="PS00445">
    <property type="entry name" value="FGGY_KINASES_2"/>
    <property type="match status" value="1"/>
</dbReference>
<keyword evidence="2" id="KW-0418">Kinase</keyword>
<dbReference type="GO" id="GO:0016773">
    <property type="term" value="F:phosphotransferase activity, alcohol group as acceptor"/>
    <property type="evidence" value="ECO:0007669"/>
    <property type="project" value="InterPro"/>
</dbReference>
<dbReference type="InterPro" id="IPR018483">
    <property type="entry name" value="Carb_kinase_FGGY_CS"/>
</dbReference>
<protein>
    <recommendedName>
        <fullName evidence="3">Carbohydrate kinase FGGY C-terminal domain-containing protein</fullName>
    </recommendedName>
</protein>
<dbReference type="GO" id="GO:0016301">
    <property type="term" value="F:kinase activity"/>
    <property type="evidence" value="ECO:0007669"/>
    <property type="project" value="UniProtKB-KW"/>
</dbReference>
<dbReference type="SUPFAM" id="SSF53067">
    <property type="entry name" value="Actin-like ATPase domain"/>
    <property type="match status" value="1"/>
</dbReference>
<dbReference type="InterPro" id="IPR050406">
    <property type="entry name" value="FGGY_Carb_Kinase"/>
</dbReference>
<evidence type="ECO:0000313" key="4">
    <source>
        <dbReference type="EMBL" id="KKL00888.1"/>
    </source>
</evidence>
<proteinExistence type="predicted"/>
<organism evidence="4">
    <name type="scientific">marine sediment metagenome</name>
    <dbReference type="NCBI Taxonomy" id="412755"/>
    <lineage>
        <taxon>unclassified sequences</taxon>
        <taxon>metagenomes</taxon>
        <taxon>ecological metagenomes</taxon>
    </lineage>
</organism>
<dbReference type="GO" id="GO:0005975">
    <property type="term" value="P:carbohydrate metabolic process"/>
    <property type="evidence" value="ECO:0007669"/>
    <property type="project" value="InterPro"/>
</dbReference>
<reference evidence="4" key="1">
    <citation type="journal article" date="2015" name="Nature">
        <title>Complex archaea that bridge the gap between prokaryotes and eukaryotes.</title>
        <authorList>
            <person name="Spang A."/>
            <person name="Saw J.H."/>
            <person name="Jorgensen S.L."/>
            <person name="Zaremba-Niedzwiedzka K."/>
            <person name="Martijn J."/>
            <person name="Lind A.E."/>
            <person name="van Eijk R."/>
            <person name="Schleper C."/>
            <person name="Guy L."/>
            <person name="Ettema T.J."/>
        </authorList>
    </citation>
    <scope>NUCLEOTIDE SEQUENCE</scope>
</reference>
<comment type="caution">
    <text evidence="4">The sequence shown here is derived from an EMBL/GenBank/DDBJ whole genome shotgun (WGS) entry which is preliminary data.</text>
</comment>
<dbReference type="AlphaFoldDB" id="A0A0F9CC77"/>
<dbReference type="EMBL" id="LAZR01045007">
    <property type="protein sequence ID" value="KKL00888.1"/>
    <property type="molecule type" value="Genomic_DNA"/>
</dbReference>
<evidence type="ECO:0000256" key="1">
    <source>
        <dbReference type="ARBA" id="ARBA00022679"/>
    </source>
</evidence>
<evidence type="ECO:0000256" key="2">
    <source>
        <dbReference type="ARBA" id="ARBA00022777"/>
    </source>
</evidence>
<dbReference type="InterPro" id="IPR018485">
    <property type="entry name" value="FGGY_C"/>
</dbReference>
<dbReference type="InterPro" id="IPR043129">
    <property type="entry name" value="ATPase_NBD"/>
</dbReference>
<keyword evidence="1" id="KW-0808">Transferase</keyword>
<evidence type="ECO:0000259" key="3">
    <source>
        <dbReference type="Pfam" id="PF02782"/>
    </source>
</evidence>
<sequence length="226" mass="24884">TALPYQPHVIPGKYIILPFAETSGIVYTWFKDEIAGRDSIETSGRKATYDDLNKMASSIPVGSDGLVFLPFLAGATFPEDDSYAKGVFYGLTLKHSSAHMARAILESIGFMLKKILTYVEQSGIKVNEIRSMGGAARSGQWLQIKSDICGYPLIKMEEEETSTLGAALLASVKVGDYSSLEEAVSVIVKTGKKYTPDAKNTEAYTKSYSLYNELYTVLKPLFRKYV</sequence>
<dbReference type="Pfam" id="PF02782">
    <property type="entry name" value="FGGY_C"/>
    <property type="match status" value="1"/>
</dbReference>